<dbReference type="EMBL" id="LSBJ02000005">
    <property type="protein sequence ID" value="OAQ64477.1"/>
    <property type="molecule type" value="Genomic_DNA"/>
</dbReference>
<comment type="caution">
    <text evidence="3">The sequence shown here is derived from an EMBL/GenBank/DDBJ whole genome shotgun (WGS) entry which is preliminary data.</text>
</comment>
<dbReference type="PANTHER" id="PTHR37534">
    <property type="entry name" value="TRANSCRIPTIONAL ACTIVATOR PROTEIN UGA3"/>
    <property type="match status" value="1"/>
</dbReference>
<comment type="subcellular location">
    <subcellularLocation>
        <location evidence="1">Nucleus</location>
    </subcellularLocation>
</comment>
<dbReference type="Proteomes" id="UP000078397">
    <property type="component" value="Unassembled WGS sequence"/>
</dbReference>
<dbReference type="RefSeq" id="XP_018141791.1">
    <property type="nucleotide sequence ID" value="XM_018284887.1"/>
</dbReference>
<dbReference type="OrthoDB" id="39175at2759"/>
<accession>A0A179FGE5</accession>
<dbReference type="GO" id="GO:0045944">
    <property type="term" value="P:positive regulation of transcription by RNA polymerase II"/>
    <property type="evidence" value="ECO:0007669"/>
    <property type="project" value="TreeGrafter"/>
</dbReference>
<dbReference type="Pfam" id="PF11951">
    <property type="entry name" value="Fungal_trans_2"/>
    <property type="match status" value="1"/>
</dbReference>
<evidence type="ECO:0000256" key="1">
    <source>
        <dbReference type="ARBA" id="ARBA00004123"/>
    </source>
</evidence>
<dbReference type="AlphaFoldDB" id="A0A179FGE5"/>
<organism evidence="3 4">
    <name type="scientific">Pochonia chlamydosporia 170</name>
    <dbReference type="NCBI Taxonomy" id="1380566"/>
    <lineage>
        <taxon>Eukaryota</taxon>
        <taxon>Fungi</taxon>
        <taxon>Dikarya</taxon>
        <taxon>Ascomycota</taxon>
        <taxon>Pezizomycotina</taxon>
        <taxon>Sordariomycetes</taxon>
        <taxon>Hypocreomycetidae</taxon>
        <taxon>Hypocreales</taxon>
        <taxon>Clavicipitaceae</taxon>
        <taxon>Pochonia</taxon>
    </lineage>
</organism>
<proteinExistence type="predicted"/>
<name>A0A179FGE5_METCM</name>
<evidence type="ECO:0000313" key="4">
    <source>
        <dbReference type="Proteomes" id="UP000078397"/>
    </source>
</evidence>
<dbReference type="PANTHER" id="PTHR37534:SF11">
    <property type="entry name" value="ZN(II)2CYS6 TRANSCRIPTION FACTOR (EUROFUNG)"/>
    <property type="match status" value="1"/>
</dbReference>
<dbReference type="GO" id="GO:0003700">
    <property type="term" value="F:DNA-binding transcription factor activity"/>
    <property type="evidence" value="ECO:0007669"/>
    <property type="project" value="TreeGrafter"/>
</dbReference>
<reference evidence="3 4" key="1">
    <citation type="journal article" date="2016" name="PLoS Pathog.">
        <title>Biosynthesis of antibiotic leucinostatins in bio-control fungus Purpureocillium lilacinum and their inhibition on phytophthora revealed by genome mining.</title>
        <authorList>
            <person name="Wang G."/>
            <person name="Liu Z."/>
            <person name="Lin R."/>
            <person name="Li E."/>
            <person name="Mao Z."/>
            <person name="Ling J."/>
            <person name="Yang Y."/>
            <person name="Yin W.B."/>
            <person name="Xie B."/>
        </authorList>
    </citation>
    <scope>NUCLEOTIDE SEQUENCE [LARGE SCALE GENOMIC DNA]</scope>
    <source>
        <strain evidence="3">170</strain>
    </source>
</reference>
<sequence>MAAACLSEVSPSLTSIGRQLQDQAALCLSVEARGPQVETSSLLALVMLGMSRSWHDPESVGQPEFEILAKLVSSSESFQTNPNLVDKQRKIFFHNSLVYWQMLLAFVTDREPSLPGLVPSQPQLVQPDGSELAEPRMPHPQTGIGIEVQTLVAKVGNLIRRERKRIRNRQFVSQGDIDQAKAAILDAEHLYSELCAIQLPGENAVIDSGDEMTPTDHLLKVAEAYRCTGLLQLYRNFPDLLPAHVSSDALTDQFINSSASENTCSGTNTGSQDAYLTCLALHILDLVHDIPVSSRSRSIQPLLFVSICSELSLGRSGCSFTTLQRAPVASIASSRRFKDPLTDLEILRSRRFVISRLSSFQNILAAKPIGRMLLLVKETWKCMEEGQNVYWMDVMMEKGYETLMG</sequence>
<gene>
    <name evidence="3" type="ORF">VFPPC_05742</name>
</gene>
<keyword evidence="4" id="KW-1185">Reference proteome</keyword>
<keyword evidence="2" id="KW-0539">Nucleus</keyword>
<dbReference type="InterPro" id="IPR021858">
    <property type="entry name" value="Fun_TF"/>
</dbReference>
<evidence type="ECO:0000256" key="2">
    <source>
        <dbReference type="ARBA" id="ARBA00023242"/>
    </source>
</evidence>
<dbReference type="GO" id="GO:0000976">
    <property type="term" value="F:transcription cis-regulatory region binding"/>
    <property type="evidence" value="ECO:0007669"/>
    <property type="project" value="TreeGrafter"/>
</dbReference>
<dbReference type="KEGG" id="pchm:VFPPC_05742"/>
<dbReference type="GO" id="GO:0005634">
    <property type="term" value="C:nucleus"/>
    <property type="evidence" value="ECO:0007669"/>
    <property type="project" value="UniProtKB-SubCell"/>
</dbReference>
<protein>
    <submittedName>
        <fullName evidence="3">C6 zinc finger domain-containing protein</fullName>
    </submittedName>
</protein>
<evidence type="ECO:0000313" key="3">
    <source>
        <dbReference type="EMBL" id="OAQ64477.1"/>
    </source>
</evidence>
<dbReference type="GeneID" id="28848881"/>
<dbReference type="STRING" id="1380566.A0A179FGE5"/>